<accession>A0ABU0XV50</accession>
<proteinExistence type="predicted"/>
<dbReference type="EMBL" id="JAVFKP010000002">
    <property type="protein sequence ID" value="MDQ4626111.1"/>
    <property type="molecule type" value="Genomic_DNA"/>
</dbReference>
<name>A0ABU0XV50_9BURK</name>
<dbReference type="InterPro" id="IPR002789">
    <property type="entry name" value="HerA_central"/>
</dbReference>
<reference evidence="2 3" key="1">
    <citation type="submission" date="2023-08" db="EMBL/GenBank/DDBJ databases">
        <title>Draft genome sequence of Janthinobacterium lividum.</title>
        <authorList>
            <person name="Chun B.H."/>
            <person name="Lee Y."/>
        </authorList>
    </citation>
    <scope>NUCLEOTIDE SEQUENCE [LARGE SCALE GENOMIC DNA]</scope>
    <source>
        <strain evidence="2 3">AMJK</strain>
    </source>
</reference>
<evidence type="ECO:0000259" key="1">
    <source>
        <dbReference type="Pfam" id="PF01935"/>
    </source>
</evidence>
<dbReference type="Pfam" id="PF01935">
    <property type="entry name" value="DUF87"/>
    <property type="match status" value="1"/>
</dbReference>
<gene>
    <name evidence="2" type="ORF">RB624_09460</name>
</gene>
<dbReference type="Gene3D" id="3.40.50.300">
    <property type="entry name" value="P-loop containing nucleotide triphosphate hydrolases"/>
    <property type="match status" value="1"/>
</dbReference>
<dbReference type="InterPro" id="IPR008571">
    <property type="entry name" value="HerA-like"/>
</dbReference>
<organism evidence="2 3">
    <name type="scientific">Janthinobacterium lividum</name>
    <dbReference type="NCBI Taxonomy" id="29581"/>
    <lineage>
        <taxon>Bacteria</taxon>
        <taxon>Pseudomonadati</taxon>
        <taxon>Pseudomonadota</taxon>
        <taxon>Betaproteobacteria</taxon>
        <taxon>Burkholderiales</taxon>
        <taxon>Oxalobacteraceae</taxon>
        <taxon>Janthinobacterium</taxon>
    </lineage>
</organism>
<dbReference type="RefSeq" id="WP_307778950.1">
    <property type="nucleotide sequence ID" value="NZ_JAVFKP010000002.1"/>
</dbReference>
<sequence>MAFSIKVSESFGRVIETSSYAVADPVVKCRHIRKGNNLIVGRSGPDLAPRNLIYIGKVLESCPSSNMLAADVWLDVAFPHVVYISGTRGSGKSFDLGVLIEGVSRLSTPSQIQQQVDPITTILLDTQSQFWTLKYEPNMEIPEHKAQLESLVEWKISPNSIADIELFSPKGTPKLIGNETEFSIRPRDVELAEWCALLGQELYSPQGHVLRAALRRLEGRNFSIADLVADINRDSNWPGVAEITRNAVSYKLDDYADSGLFDPNGLQVIDLLKEGKCNVFMLRELSDGDKSLVTAIVAKSLFRIMGEFHSRKKLAKFKGEILAGPELPSRVWLLIDEAHVVAGKISSSPARDALVEFVKRGRDAGLSLILATQQPSAVDDRILSQVNFSLNHRLTFQSDVSSAVSRIPTKIISTMRMGGATISDFGDMLRYLDSGECFLGDQGTSRCVLVKIRPRVTAHGGYSPT</sequence>
<dbReference type="InterPro" id="IPR027417">
    <property type="entry name" value="P-loop_NTPase"/>
</dbReference>
<comment type="caution">
    <text evidence="2">The sequence shown here is derived from an EMBL/GenBank/DDBJ whole genome shotgun (WGS) entry which is preliminary data.</text>
</comment>
<protein>
    <submittedName>
        <fullName evidence="2">DUF87 domain-containing protein</fullName>
    </submittedName>
</protein>
<dbReference type="PANTHER" id="PTHR42957">
    <property type="entry name" value="HELICASE MJ1565-RELATED"/>
    <property type="match status" value="1"/>
</dbReference>
<evidence type="ECO:0000313" key="2">
    <source>
        <dbReference type="EMBL" id="MDQ4626111.1"/>
    </source>
</evidence>
<dbReference type="Proteomes" id="UP001237592">
    <property type="component" value="Unassembled WGS sequence"/>
</dbReference>
<feature type="domain" description="Helicase HerA central" evidence="1">
    <location>
        <begin position="70"/>
        <end position="299"/>
    </location>
</feature>
<dbReference type="PANTHER" id="PTHR42957:SF1">
    <property type="entry name" value="HELICASE MJ1565-RELATED"/>
    <property type="match status" value="1"/>
</dbReference>
<dbReference type="SUPFAM" id="SSF52540">
    <property type="entry name" value="P-loop containing nucleoside triphosphate hydrolases"/>
    <property type="match status" value="1"/>
</dbReference>
<keyword evidence="3" id="KW-1185">Reference proteome</keyword>
<evidence type="ECO:0000313" key="3">
    <source>
        <dbReference type="Proteomes" id="UP001237592"/>
    </source>
</evidence>